<keyword evidence="2" id="KW-1185">Reference proteome</keyword>
<name>A0A4Y2FZ38_ARAVE</name>
<accession>A0A4Y2FZ38</accession>
<gene>
    <name evidence="1" type="ORF">AVEN_271528_1</name>
</gene>
<comment type="caution">
    <text evidence="1">The sequence shown here is derived from an EMBL/GenBank/DDBJ whole genome shotgun (WGS) entry which is preliminary data.</text>
</comment>
<dbReference type="Proteomes" id="UP000499080">
    <property type="component" value="Unassembled WGS sequence"/>
</dbReference>
<reference evidence="1 2" key="1">
    <citation type="journal article" date="2019" name="Sci. Rep.">
        <title>Orb-weaving spider Araneus ventricosus genome elucidates the spidroin gene catalogue.</title>
        <authorList>
            <person name="Kono N."/>
            <person name="Nakamura H."/>
            <person name="Ohtoshi R."/>
            <person name="Moran D.A.P."/>
            <person name="Shinohara A."/>
            <person name="Yoshida Y."/>
            <person name="Fujiwara M."/>
            <person name="Mori M."/>
            <person name="Tomita M."/>
            <person name="Arakawa K."/>
        </authorList>
    </citation>
    <scope>NUCLEOTIDE SEQUENCE [LARGE SCALE GENOMIC DNA]</scope>
</reference>
<proteinExistence type="predicted"/>
<sequence length="97" mass="11078">MSAECHHKCFSPLAADLCQALHALRKLGRRGEETKDYFFLGYINALDSPVNSAKEFAARIEVTAEEFRDMTRSSRIFGTLYDFSCEACNTTRGRRFE</sequence>
<evidence type="ECO:0000313" key="2">
    <source>
        <dbReference type="Proteomes" id="UP000499080"/>
    </source>
</evidence>
<protein>
    <submittedName>
        <fullName evidence="1">Uncharacterized protein</fullName>
    </submittedName>
</protein>
<organism evidence="1 2">
    <name type="scientific">Araneus ventricosus</name>
    <name type="common">Orbweaver spider</name>
    <name type="synonym">Epeira ventricosa</name>
    <dbReference type="NCBI Taxonomy" id="182803"/>
    <lineage>
        <taxon>Eukaryota</taxon>
        <taxon>Metazoa</taxon>
        <taxon>Ecdysozoa</taxon>
        <taxon>Arthropoda</taxon>
        <taxon>Chelicerata</taxon>
        <taxon>Arachnida</taxon>
        <taxon>Araneae</taxon>
        <taxon>Araneomorphae</taxon>
        <taxon>Entelegynae</taxon>
        <taxon>Araneoidea</taxon>
        <taxon>Araneidae</taxon>
        <taxon>Araneus</taxon>
    </lineage>
</organism>
<dbReference type="AlphaFoldDB" id="A0A4Y2FZ38"/>
<dbReference type="EMBL" id="BGPR01001142">
    <property type="protein sequence ID" value="GBM46583.1"/>
    <property type="molecule type" value="Genomic_DNA"/>
</dbReference>
<evidence type="ECO:0000313" key="1">
    <source>
        <dbReference type="EMBL" id="GBM46583.1"/>
    </source>
</evidence>